<organism evidence="2 3">
    <name type="scientific">Vibrio breoganii</name>
    <dbReference type="NCBI Taxonomy" id="553239"/>
    <lineage>
        <taxon>Bacteria</taxon>
        <taxon>Pseudomonadati</taxon>
        <taxon>Pseudomonadota</taxon>
        <taxon>Gammaproteobacteria</taxon>
        <taxon>Vibrionales</taxon>
        <taxon>Vibrionaceae</taxon>
        <taxon>Vibrio</taxon>
    </lineage>
</organism>
<evidence type="ECO:0000256" key="1">
    <source>
        <dbReference type="SAM" id="Phobius"/>
    </source>
</evidence>
<dbReference type="RefSeq" id="WP_102460302.1">
    <property type="nucleotide sequence ID" value="NZ_MCXS01000025.1"/>
</dbReference>
<proteinExistence type="predicted"/>
<reference evidence="3" key="1">
    <citation type="submission" date="2016-07" db="EMBL/GenBank/DDBJ databases">
        <title>Nontailed viruses are major unrecognized killers of bacteria in the ocean.</title>
        <authorList>
            <person name="Kauffman K."/>
            <person name="Hussain F."/>
            <person name="Yang J."/>
            <person name="Arevalo P."/>
            <person name="Brown J."/>
            <person name="Cutler M."/>
            <person name="Kelly L."/>
            <person name="Polz M.F."/>
        </authorList>
    </citation>
    <scope>NUCLEOTIDE SEQUENCE [LARGE SCALE GENOMIC DNA]</scope>
    <source>
        <strain evidence="3">10N.222.49.A5</strain>
    </source>
</reference>
<comment type="caution">
    <text evidence="2">The sequence shown here is derived from an EMBL/GenBank/DDBJ whole genome shotgun (WGS) entry which is preliminary data.</text>
</comment>
<dbReference type="EMBL" id="MDBO01000036">
    <property type="protein sequence ID" value="PMP14019.1"/>
    <property type="molecule type" value="Genomic_DNA"/>
</dbReference>
<dbReference type="AlphaFoldDB" id="A0AAP8MYM2"/>
<accession>A0AAP8MYM2</accession>
<sequence>MNDILTIHGYAFDKSLVVAIVVVCLLLTIALVVVQGSLVGPAQLKFSNRVVSEAYVDVNEYCGSQDDEVMQLAFCSNENAVVNAKTKEVIARYNAGSQNYRLLAYLFDNPNKTISERDLASEVNPASPDSFYIRKAICNLKLDKELRSKMFTVHGSNQVVLNTEIPMTTNAA</sequence>
<feature type="transmembrane region" description="Helical" evidence="1">
    <location>
        <begin position="16"/>
        <end position="39"/>
    </location>
</feature>
<keyword evidence="1" id="KW-0472">Membrane</keyword>
<evidence type="ECO:0000313" key="3">
    <source>
        <dbReference type="Proteomes" id="UP000235611"/>
    </source>
</evidence>
<evidence type="ECO:0000313" key="2">
    <source>
        <dbReference type="EMBL" id="PMP14019.1"/>
    </source>
</evidence>
<gene>
    <name evidence="2" type="ORF">BCS93_04315</name>
</gene>
<keyword evidence="1" id="KW-1133">Transmembrane helix</keyword>
<keyword evidence="1" id="KW-0812">Transmembrane</keyword>
<name>A0AAP8MYM2_9VIBR</name>
<protein>
    <submittedName>
        <fullName evidence="2">Uncharacterized protein</fullName>
    </submittedName>
</protein>
<dbReference type="Proteomes" id="UP000235611">
    <property type="component" value="Unassembled WGS sequence"/>
</dbReference>